<feature type="domain" description="Spidroin N-terminal" evidence="4">
    <location>
        <begin position="30"/>
        <end position="154"/>
    </location>
</feature>
<gene>
    <name evidence="5" type="ORF">AVEN_79326_1</name>
</gene>
<dbReference type="InterPro" id="IPR021001">
    <property type="entry name" value="Spidroin_C"/>
</dbReference>
<dbReference type="InterPro" id="IPR038243">
    <property type="entry name" value="Spidroin_N_sf"/>
</dbReference>
<evidence type="ECO:0000313" key="5">
    <source>
        <dbReference type="EMBL" id="GBM95424.1"/>
    </source>
</evidence>
<dbReference type="EMBL" id="BGPR01004055">
    <property type="protein sequence ID" value="GBM95424.1"/>
    <property type="molecule type" value="Genomic_DNA"/>
</dbReference>
<dbReference type="Pfam" id="PF11260">
    <property type="entry name" value="Spidroin_MaSp"/>
    <property type="match status" value="1"/>
</dbReference>
<evidence type="ECO:0000259" key="4">
    <source>
        <dbReference type="Pfam" id="PF16763"/>
    </source>
</evidence>
<feature type="compositionally biased region" description="Low complexity" evidence="1">
    <location>
        <begin position="343"/>
        <end position="352"/>
    </location>
</feature>
<dbReference type="AlphaFoldDB" id="A0A4Y2JZE6"/>
<dbReference type="OrthoDB" id="6437837at2759"/>
<evidence type="ECO:0000256" key="1">
    <source>
        <dbReference type="SAM" id="MobiDB-lite"/>
    </source>
</evidence>
<feature type="compositionally biased region" description="Gly residues" evidence="1">
    <location>
        <begin position="287"/>
        <end position="308"/>
    </location>
</feature>
<name>A0A4Y2JZE6_ARAVE</name>
<feature type="compositionally biased region" description="Low complexity" evidence="1">
    <location>
        <begin position="309"/>
        <end position="324"/>
    </location>
</feature>
<accession>A0A4Y2JZE6</accession>
<dbReference type="Pfam" id="PF16763">
    <property type="entry name" value="Spidroin_N"/>
    <property type="match status" value="1"/>
</dbReference>
<keyword evidence="6" id="KW-1185">Reference proteome</keyword>
<dbReference type="Proteomes" id="UP000499080">
    <property type="component" value="Unassembled WGS sequence"/>
</dbReference>
<feature type="chain" id="PRO_5021506340" description="Spidroin N-terminal domain-containing protein" evidence="2">
    <location>
        <begin position="24"/>
        <end position="507"/>
    </location>
</feature>
<dbReference type="InterPro" id="IPR038542">
    <property type="entry name" value="Spidroin_C_sf"/>
</dbReference>
<feature type="signal peptide" evidence="2">
    <location>
        <begin position="1"/>
        <end position="23"/>
    </location>
</feature>
<comment type="caution">
    <text evidence="5">The sequence shown here is derived from an EMBL/GenBank/DDBJ whole genome shotgun (WGS) entry which is preliminary data.</text>
</comment>
<evidence type="ECO:0000313" key="6">
    <source>
        <dbReference type="Proteomes" id="UP000499080"/>
    </source>
</evidence>
<organism evidence="5 6">
    <name type="scientific">Araneus ventricosus</name>
    <name type="common">Orbweaver spider</name>
    <name type="synonym">Epeira ventricosa</name>
    <dbReference type="NCBI Taxonomy" id="182803"/>
    <lineage>
        <taxon>Eukaryota</taxon>
        <taxon>Metazoa</taxon>
        <taxon>Ecdysozoa</taxon>
        <taxon>Arthropoda</taxon>
        <taxon>Chelicerata</taxon>
        <taxon>Arachnida</taxon>
        <taxon>Araneae</taxon>
        <taxon>Araneomorphae</taxon>
        <taxon>Entelegynae</taxon>
        <taxon>Araneoidea</taxon>
        <taxon>Araneidae</taxon>
        <taxon>Araneus</taxon>
    </lineage>
</organism>
<reference evidence="5 6" key="1">
    <citation type="journal article" date="2019" name="Sci. Rep.">
        <title>Orb-weaving spider Araneus ventricosus genome elucidates the spidroin gene catalogue.</title>
        <authorList>
            <person name="Kono N."/>
            <person name="Nakamura H."/>
            <person name="Ohtoshi R."/>
            <person name="Moran D.A.P."/>
            <person name="Shinohara A."/>
            <person name="Yoshida Y."/>
            <person name="Fujiwara M."/>
            <person name="Mori M."/>
            <person name="Tomita M."/>
            <person name="Arakawa K."/>
        </authorList>
    </citation>
    <scope>NUCLEOTIDE SEQUENCE [LARGE SCALE GENOMIC DNA]</scope>
</reference>
<evidence type="ECO:0000256" key="2">
    <source>
        <dbReference type="SAM" id="SignalP"/>
    </source>
</evidence>
<dbReference type="Gene3D" id="1.10.10.1350">
    <property type="entry name" value="Spidroin domain, C-terminal domain"/>
    <property type="match status" value="1"/>
</dbReference>
<proteinExistence type="predicted"/>
<dbReference type="Gene3D" id="1.10.274.70">
    <property type="match status" value="1"/>
</dbReference>
<evidence type="ECO:0008006" key="7">
    <source>
        <dbReference type="Google" id="ProtNLM"/>
    </source>
</evidence>
<protein>
    <recommendedName>
        <fullName evidence="7">Spidroin N-terminal domain-containing protein</fullName>
    </recommendedName>
</protein>
<feature type="domain" description="Spidroin C-terminal" evidence="3">
    <location>
        <begin position="407"/>
        <end position="490"/>
    </location>
</feature>
<keyword evidence="2" id="KW-0732">Signal</keyword>
<dbReference type="InterPro" id="IPR031913">
    <property type="entry name" value="Spidroin_N"/>
</dbReference>
<feature type="region of interest" description="Disordered" evidence="1">
    <location>
        <begin position="223"/>
        <end position="249"/>
    </location>
</feature>
<evidence type="ECO:0000259" key="3">
    <source>
        <dbReference type="Pfam" id="PF11260"/>
    </source>
</evidence>
<sequence length="507" mass="49972">MNWKKSSLLLLLLTALCINVSAAQNVADSPWSSNEKADFFIRSFNEVISRSSAFTSQQIDDMTSIGDTLITSIDNMAKSGKSSTKKLQALNMAFASSMAEIAVAEQGGQNIDVKTNAIIDALNEAFIRTSGRVNNEFISEIRQLILMFSQVSMNDSASGSTATASAGATVGGSVSSVPETAAITSTGYTAGQTSYQSSYSLSSTGSNGLQNYGIGQSASSSTAATTSGTTGYGSGQSGSDTSSVAVGDSQAYGPGQFGYSGQQGYSSSTSSIAISLGYDQNGYGSGSGAGSGAGQGQGSYGGQLGGQGASAAASVESAGASGTSSGTGQGQAGYSGQIGGPGSSAATSSAPSRQGYAPGQGQLLAAGSSSSSAAAATSSSQGYGPGQSSYAVQQGSARAASAATASAAASRLSWADSFSRVSSAVSSLVSNGPTNPVALANAVSSVMSQVNASSSGLSECDVLVQALLEILSAFVHILGSATVGEVSYDATSPTAQVVSQSIAQVFA</sequence>
<feature type="compositionally biased region" description="Gly residues" evidence="1">
    <location>
        <begin position="325"/>
        <end position="342"/>
    </location>
</feature>
<feature type="region of interest" description="Disordered" evidence="1">
    <location>
        <begin position="287"/>
        <end position="364"/>
    </location>
</feature>